<accession>V9E474</accession>
<dbReference type="EMBL" id="ANIZ01003375">
    <property type="protein sequence ID" value="ETI33859.1"/>
    <property type="molecule type" value="Genomic_DNA"/>
</dbReference>
<dbReference type="AlphaFoldDB" id="V9E474"/>
<keyword evidence="2" id="KW-1185">Reference proteome</keyword>
<evidence type="ECO:0000313" key="2">
    <source>
        <dbReference type="Proteomes" id="UP000018721"/>
    </source>
</evidence>
<dbReference type="Proteomes" id="UP000018721">
    <property type="component" value="Unassembled WGS sequence"/>
</dbReference>
<name>V9E474_PHYNI</name>
<proteinExistence type="predicted"/>
<dbReference type="HOGENOM" id="CLU_2203946_0_0_1"/>
<reference evidence="1 2" key="1">
    <citation type="submission" date="2013-11" db="EMBL/GenBank/DDBJ databases">
        <title>The Genome Sequence of Phytophthora parasitica P1569.</title>
        <authorList>
            <consortium name="The Broad Institute Genomics Platform"/>
            <person name="Russ C."/>
            <person name="Tyler B."/>
            <person name="Panabieres F."/>
            <person name="Shan W."/>
            <person name="Tripathy S."/>
            <person name="Grunwald N."/>
            <person name="Machado M."/>
            <person name="Johnson C.S."/>
            <person name="Arredondo F."/>
            <person name="Hong C."/>
            <person name="Coffey M."/>
            <person name="Young S.K."/>
            <person name="Zeng Q."/>
            <person name="Gargeya S."/>
            <person name="Fitzgerald M."/>
            <person name="Abouelleil A."/>
            <person name="Alvarado L."/>
            <person name="Chapman S.B."/>
            <person name="Gainer-Dewar J."/>
            <person name="Goldberg J."/>
            <person name="Griggs A."/>
            <person name="Gujja S."/>
            <person name="Hansen M."/>
            <person name="Howarth C."/>
            <person name="Imamovic A."/>
            <person name="Ireland A."/>
            <person name="Larimer J."/>
            <person name="McCowan C."/>
            <person name="Murphy C."/>
            <person name="Pearson M."/>
            <person name="Poon T.W."/>
            <person name="Priest M."/>
            <person name="Roberts A."/>
            <person name="Saif S."/>
            <person name="Shea T."/>
            <person name="Sykes S."/>
            <person name="Wortman J."/>
            <person name="Nusbaum C."/>
            <person name="Birren B."/>
        </authorList>
    </citation>
    <scope>NUCLEOTIDE SEQUENCE [LARGE SCALE GENOMIC DNA]</scope>
    <source>
        <strain evidence="1 2">P1569</strain>
    </source>
</reference>
<feature type="non-terminal residue" evidence="1">
    <location>
        <position position="1"/>
    </location>
</feature>
<evidence type="ECO:0000313" key="1">
    <source>
        <dbReference type="EMBL" id="ETI33859.1"/>
    </source>
</evidence>
<gene>
    <name evidence="1" type="ORF">F443_19515</name>
</gene>
<protein>
    <submittedName>
        <fullName evidence="1">Uncharacterized protein</fullName>
    </submittedName>
</protein>
<dbReference type="OrthoDB" id="127697at2759"/>
<comment type="caution">
    <text evidence="1">The sequence shown here is derived from an EMBL/GenBank/DDBJ whole genome shotgun (WGS) entry which is preliminary data.</text>
</comment>
<organism evidence="1 2">
    <name type="scientific">Phytophthora nicotianae P1569</name>
    <dbReference type="NCBI Taxonomy" id="1317065"/>
    <lineage>
        <taxon>Eukaryota</taxon>
        <taxon>Sar</taxon>
        <taxon>Stramenopiles</taxon>
        <taxon>Oomycota</taxon>
        <taxon>Peronosporomycetes</taxon>
        <taxon>Peronosporales</taxon>
        <taxon>Peronosporaceae</taxon>
        <taxon>Phytophthora</taxon>
    </lineage>
</organism>
<sequence length="108" mass="12897">RHENLILNPDNWVKYRFLEKYNLPTFNEITSNLSEQANSWMGKELRSAKPLDTFHIYFLKLSELLSTRRQEGYEYKKTFEKAALIPIYRNSRQIAVKLLKCPSRLRAC</sequence>